<dbReference type="EMBL" id="MN740123">
    <property type="protein sequence ID" value="QHT88802.1"/>
    <property type="molecule type" value="Genomic_DNA"/>
</dbReference>
<evidence type="ECO:0000313" key="1">
    <source>
        <dbReference type="EMBL" id="QHT88802.1"/>
    </source>
</evidence>
<protein>
    <submittedName>
        <fullName evidence="1">Uncharacterized protein</fullName>
    </submittedName>
</protein>
<organism evidence="1">
    <name type="scientific">viral metagenome</name>
    <dbReference type="NCBI Taxonomy" id="1070528"/>
    <lineage>
        <taxon>unclassified sequences</taxon>
        <taxon>metagenomes</taxon>
        <taxon>organismal metagenomes</taxon>
    </lineage>
</organism>
<sequence>MLSQKLSVIHERGILTPISQISPTSQNRIKEYSLKQNVFDPSKSSPPNDFMLKLKLRMAIYNNSYNNDDNLESE</sequence>
<name>A0A6C0I7N5_9ZZZZ</name>
<dbReference type="AlphaFoldDB" id="A0A6C0I7N5"/>
<reference evidence="1" key="1">
    <citation type="journal article" date="2020" name="Nature">
        <title>Giant virus diversity and host interactions through global metagenomics.</title>
        <authorList>
            <person name="Schulz F."/>
            <person name="Roux S."/>
            <person name="Paez-Espino D."/>
            <person name="Jungbluth S."/>
            <person name="Walsh D.A."/>
            <person name="Denef V.J."/>
            <person name="McMahon K.D."/>
            <person name="Konstantinidis K.T."/>
            <person name="Eloe-Fadrosh E.A."/>
            <person name="Kyrpides N.C."/>
            <person name="Woyke T."/>
        </authorList>
    </citation>
    <scope>NUCLEOTIDE SEQUENCE</scope>
    <source>
        <strain evidence="1">GVMAG-M-3300023184-51</strain>
    </source>
</reference>
<proteinExistence type="predicted"/>
<accession>A0A6C0I7N5</accession>